<accession>A0A1M5R4P1</accession>
<feature type="region of interest" description="Disordered" evidence="1">
    <location>
        <begin position="61"/>
        <end position="94"/>
    </location>
</feature>
<evidence type="ECO:0000256" key="1">
    <source>
        <dbReference type="SAM" id="MobiDB-lite"/>
    </source>
</evidence>
<dbReference type="Proteomes" id="UP000189796">
    <property type="component" value="Chromosome I"/>
</dbReference>
<sequence length="94" mass="10180">MLVTLHDAATYITGLPKKEAAEPEWQAAVGALMLVADRSGLTKFARIDVMIIGANANSRAIEEAGSRRGRSMSPPAQRPACARPGRRSHKVNRR</sequence>
<evidence type="ECO:0000313" key="3">
    <source>
        <dbReference type="Proteomes" id="UP000189796"/>
    </source>
</evidence>
<dbReference type="EMBL" id="LT670817">
    <property type="protein sequence ID" value="SHH21364.1"/>
    <property type="molecule type" value="Genomic_DNA"/>
</dbReference>
<proteinExistence type="predicted"/>
<protein>
    <submittedName>
        <fullName evidence="2">Uncharacterized protein</fullName>
    </submittedName>
</protein>
<dbReference type="AlphaFoldDB" id="A0A1M5R4P1"/>
<organism evidence="2 3">
    <name type="scientific">Bradyrhizobium erythrophlei</name>
    <dbReference type="NCBI Taxonomy" id="1437360"/>
    <lineage>
        <taxon>Bacteria</taxon>
        <taxon>Pseudomonadati</taxon>
        <taxon>Pseudomonadota</taxon>
        <taxon>Alphaproteobacteria</taxon>
        <taxon>Hyphomicrobiales</taxon>
        <taxon>Nitrobacteraceae</taxon>
        <taxon>Bradyrhizobium</taxon>
    </lineage>
</organism>
<feature type="compositionally biased region" description="Basic residues" evidence="1">
    <location>
        <begin position="84"/>
        <end position="94"/>
    </location>
</feature>
<name>A0A1M5R4P1_9BRAD</name>
<reference evidence="2 3" key="1">
    <citation type="submission" date="2016-11" db="EMBL/GenBank/DDBJ databases">
        <authorList>
            <person name="Jaros S."/>
            <person name="Januszkiewicz K."/>
            <person name="Wedrychowicz H."/>
        </authorList>
    </citation>
    <scope>NUCLEOTIDE SEQUENCE [LARGE SCALE GENOMIC DNA]</scope>
    <source>
        <strain evidence="2 3">GAS138</strain>
    </source>
</reference>
<evidence type="ECO:0000313" key="2">
    <source>
        <dbReference type="EMBL" id="SHH21364.1"/>
    </source>
</evidence>
<gene>
    <name evidence="2" type="ORF">SAMN05443248_4084</name>
</gene>